<proteinExistence type="predicted"/>
<dbReference type="Pfam" id="PF13416">
    <property type="entry name" value="SBP_bac_8"/>
    <property type="match status" value="1"/>
</dbReference>
<reference evidence="7" key="2">
    <citation type="submission" date="2015-03" db="EMBL/GenBank/DDBJ databases">
        <title>Genome sequence of Paenibacillus beijingensis strain DSM 24997T.</title>
        <authorList>
            <person name="Kwak Y."/>
            <person name="Shin J.-H."/>
        </authorList>
    </citation>
    <scope>NUCLEOTIDE SEQUENCE [LARGE SCALE GENOMIC DNA]</scope>
    <source>
        <strain evidence="7">DSM 24997</strain>
    </source>
</reference>
<dbReference type="OrthoDB" id="9769319at2"/>
<keyword evidence="2" id="KW-0813">Transport</keyword>
<dbReference type="InterPro" id="IPR001188">
    <property type="entry name" value="Sperm_putr-bd"/>
</dbReference>
<gene>
    <name evidence="6" type="ORF">VN24_05415</name>
</gene>
<dbReference type="AlphaFoldDB" id="A0A0D5NGA3"/>
<keyword evidence="4" id="KW-0574">Periplasm</keyword>
<dbReference type="GO" id="GO:0042597">
    <property type="term" value="C:periplasmic space"/>
    <property type="evidence" value="ECO:0007669"/>
    <property type="project" value="UniProtKB-SubCell"/>
</dbReference>
<evidence type="ECO:0000256" key="5">
    <source>
        <dbReference type="SAM" id="SignalP"/>
    </source>
</evidence>
<feature type="chain" id="PRO_5038725880" description="Spermidine/putrescine ABC transporter substrate-binding protein" evidence="5">
    <location>
        <begin position="22"/>
        <end position="367"/>
    </location>
</feature>
<evidence type="ECO:0000313" key="6">
    <source>
        <dbReference type="EMBL" id="AJY74140.1"/>
    </source>
</evidence>
<dbReference type="Proteomes" id="UP000032633">
    <property type="component" value="Chromosome"/>
</dbReference>
<evidence type="ECO:0000313" key="7">
    <source>
        <dbReference type="Proteomes" id="UP000032633"/>
    </source>
</evidence>
<evidence type="ECO:0000256" key="3">
    <source>
        <dbReference type="ARBA" id="ARBA00022729"/>
    </source>
</evidence>
<keyword evidence="3 5" id="KW-0732">Signal</keyword>
<dbReference type="Gene3D" id="3.40.190.10">
    <property type="entry name" value="Periplasmic binding protein-like II"/>
    <property type="match status" value="2"/>
</dbReference>
<evidence type="ECO:0000256" key="4">
    <source>
        <dbReference type="ARBA" id="ARBA00022764"/>
    </source>
</evidence>
<feature type="signal peptide" evidence="5">
    <location>
        <begin position="1"/>
        <end position="21"/>
    </location>
</feature>
<dbReference type="GO" id="GO:0019808">
    <property type="term" value="F:polyamine binding"/>
    <property type="evidence" value="ECO:0007669"/>
    <property type="project" value="InterPro"/>
</dbReference>
<dbReference type="EMBL" id="CP011058">
    <property type="protein sequence ID" value="AJY74140.1"/>
    <property type="molecule type" value="Genomic_DNA"/>
</dbReference>
<keyword evidence="7" id="KW-1185">Reference proteome</keyword>
<dbReference type="PROSITE" id="PS51257">
    <property type="entry name" value="PROKAR_LIPOPROTEIN"/>
    <property type="match status" value="1"/>
</dbReference>
<dbReference type="HOGENOM" id="CLU_026974_1_5_9"/>
<evidence type="ECO:0000256" key="1">
    <source>
        <dbReference type="ARBA" id="ARBA00004418"/>
    </source>
</evidence>
<accession>A0A0D5NGA3</accession>
<dbReference type="PRINTS" id="PR00909">
    <property type="entry name" value="SPERMDNBNDNG"/>
</dbReference>
<organism evidence="6 7">
    <name type="scientific">Paenibacillus beijingensis</name>
    <dbReference type="NCBI Taxonomy" id="1126833"/>
    <lineage>
        <taxon>Bacteria</taxon>
        <taxon>Bacillati</taxon>
        <taxon>Bacillota</taxon>
        <taxon>Bacilli</taxon>
        <taxon>Bacillales</taxon>
        <taxon>Paenibacillaceae</taxon>
        <taxon>Paenibacillus</taxon>
    </lineage>
</organism>
<dbReference type="RefSeq" id="WP_045669576.1">
    <property type="nucleotide sequence ID" value="NZ_CP011058.1"/>
</dbReference>
<dbReference type="KEGG" id="pbj:VN24_05415"/>
<dbReference type="PANTHER" id="PTHR30222">
    <property type="entry name" value="SPERMIDINE/PUTRESCINE-BINDING PERIPLASMIC PROTEIN"/>
    <property type="match status" value="1"/>
</dbReference>
<dbReference type="SUPFAM" id="SSF53850">
    <property type="entry name" value="Periplasmic binding protein-like II"/>
    <property type="match status" value="1"/>
</dbReference>
<comment type="subcellular location">
    <subcellularLocation>
        <location evidence="1">Periplasm</location>
    </subcellularLocation>
</comment>
<evidence type="ECO:0000256" key="2">
    <source>
        <dbReference type="ARBA" id="ARBA00022448"/>
    </source>
</evidence>
<protein>
    <recommendedName>
        <fullName evidence="8">Spermidine/putrescine ABC transporter substrate-binding protein</fullName>
    </recommendedName>
</protein>
<evidence type="ECO:0008006" key="8">
    <source>
        <dbReference type="Google" id="ProtNLM"/>
    </source>
</evidence>
<dbReference type="PATRIC" id="fig|1126833.4.peg.1197"/>
<reference evidence="6 7" key="1">
    <citation type="journal article" date="2015" name="J. Biotechnol.">
        <title>Complete genome sequence of Paenibacillus beijingensis 7188(T) (=DSM 24997(T)), a novel rhizobacterium from jujube garden soil.</title>
        <authorList>
            <person name="Kwak Y."/>
            <person name="Shin J.H."/>
        </authorList>
    </citation>
    <scope>NUCLEOTIDE SEQUENCE [LARGE SCALE GENOMIC DNA]</scope>
    <source>
        <strain evidence="6 7">DSM 24997</strain>
    </source>
</reference>
<dbReference type="InterPro" id="IPR006059">
    <property type="entry name" value="SBP"/>
</dbReference>
<name>A0A0D5NGA3_9BACL</name>
<sequence>MTRSNWLNKLFVAGLMLVVLAACGNNKGVDEESSSKDKPYAGKEINVLSWEGYQEDEWVTPFEEEYGVKVNVTYAGSVDEMFSKAASGSLKYDLIFMDGGSVTRYNKLNLIQPIDVSKLKHYGDLIPNMKSINDSHVVFDSKTFAIPFAWGSLPMAVNKDKIKEPITSWSALWDSKYKGKIGTMDDASNQVATTALLLGFSDPYNLTPEQLDQVKQKLIEQKPLVRSYYTGFEDGKNLMASGEAWLMFTQGPTMITDLQAQGMNIEEVIPKEGALVWIDNATIGADTKNPDLIYEYINYLISSEVQAQLIKKTGYGGVNKLSVENLTPEEAKKSHMDDASYFDRLVYVASPENFENRVKLWNEVKAQ</sequence>
<dbReference type="PANTHER" id="PTHR30222:SF17">
    <property type="entry name" value="SPERMIDINE_PUTRESCINE-BINDING PERIPLASMIC PROTEIN"/>
    <property type="match status" value="1"/>
</dbReference>
<dbReference type="GO" id="GO:0015846">
    <property type="term" value="P:polyamine transport"/>
    <property type="evidence" value="ECO:0007669"/>
    <property type="project" value="InterPro"/>
</dbReference>
<dbReference type="STRING" id="1126833.VN24_05415"/>